<dbReference type="Pfam" id="PF13280">
    <property type="entry name" value="WYL"/>
    <property type="match status" value="1"/>
</dbReference>
<dbReference type="Proteomes" id="UP001242010">
    <property type="component" value="Chromosome"/>
</dbReference>
<dbReference type="Pfam" id="PF25583">
    <property type="entry name" value="WCX"/>
    <property type="match status" value="1"/>
</dbReference>
<dbReference type="PANTHER" id="PTHR34580:SF1">
    <property type="entry name" value="PROTEIN PAFC"/>
    <property type="match status" value="1"/>
</dbReference>
<feature type="region of interest" description="Disordered" evidence="1">
    <location>
        <begin position="1"/>
        <end position="20"/>
    </location>
</feature>
<evidence type="ECO:0000313" key="4">
    <source>
        <dbReference type="EMBL" id="BDU70300.1"/>
    </source>
</evidence>
<gene>
    <name evidence="4" type="ORF">GETHOR_24010</name>
</gene>
<sequence>MARTAHRKALESPRPDGGHLVKPERLQAVLEAVRDSGDRGITKAGLARKLGGTAMRTVDRAIALLEEQGARFGKAREGRPAVIHFTLEKAPDWDSKITPHARMALEVALMALEGTATELWYDQLEGLRTLADSHLSTRDRDLFRALQEHVCVRGSADDQQALDTRMLTQVLLALGHPDGPRELELTYRAASTGRTSARTVIPFTLTHDVFSGGAFLLAWDPAKQEPRHFRLARIEEAKASAKRGLIPDKRPLEQARDLQIGGWFSPGTPFRVRVRIGGSNWPQALLDAPPALPGVEVRKEKGGTVLLSFMATDFQGPTRFVLQVGAEAEVLDPKPLRAHLVATLKAMAARYR</sequence>
<evidence type="ECO:0000256" key="1">
    <source>
        <dbReference type="SAM" id="MobiDB-lite"/>
    </source>
</evidence>
<feature type="domain" description="WYL" evidence="2">
    <location>
        <begin position="181"/>
        <end position="238"/>
    </location>
</feature>
<dbReference type="InterPro" id="IPR026881">
    <property type="entry name" value="WYL_dom"/>
</dbReference>
<name>A0ABM8DTJ3_9BACT</name>
<reference evidence="5" key="1">
    <citation type="journal article" date="2023" name="Int. J. Syst. Evol. Microbiol.">
        <title>Mesoterricola silvestris gen. nov., sp. nov., Mesoterricola sediminis sp. nov., Geothrix oryzae sp. nov., Geothrix edaphica sp. nov., Geothrix rubra sp. nov., and Geothrix limicola sp. nov., six novel members of Acidobacteriota isolated from soils.</title>
        <authorList>
            <person name="Itoh H."/>
            <person name="Sugisawa Y."/>
            <person name="Mise K."/>
            <person name="Xu Z."/>
            <person name="Kuniyasu M."/>
            <person name="Ushijima N."/>
            <person name="Kawano K."/>
            <person name="Kobayashi E."/>
            <person name="Shiratori Y."/>
            <person name="Masuda Y."/>
            <person name="Senoo K."/>
        </authorList>
    </citation>
    <scope>NUCLEOTIDE SEQUENCE [LARGE SCALE GENOMIC DNA]</scope>
    <source>
        <strain evidence="5">Red222</strain>
    </source>
</reference>
<dbReference type="PANTHER" id="PTHR34580">
    <property type="match status" value="1"/>
</dbReference>
<feature type="domain" description="WCX" evidence="3">
    <location>
        <begin position="271"/>
        <end position="348"/>
    </location>
</feature>
<evidence type="ECO:0000259" key="3">
    <source>
        <dbReference type="Pfam" id="PF25583"/>
    </source>
</evidence>
<dbReference type="InterPro" id="IPR051534">
    <property type="entry name" value="CBASS_pafABC_assoc_protein"/>
</dbReference>
<proteinExistence type="predicted"/>
<dbReference type="PROSITE" id="PS52050">
    <property type="entry name" value="WYL"/>
    <property type="match status" value="1"/>
</dbReference>
<dbReference type="RefSeq" id="WP_286354019.1">
    <property type="nucleotide sequence ID" value="NZ_AP027079.1"/>
</dbReference>
<keyword evidence="5" id="KW-1185">Reference proteome</keyword>
<evidence type="ECO:0000313" key="5">
    <source>
        <dbReference type="Proteomes" id="UP001242010"/>
    </source>
</evidence>
<feature type="compositionally biased region" description="Basic and acidic residues" evidence="1">
    <location>
        <begin position="8"/>
        <end position="20"/>
    </location>
</feature>
<dbReference type="InterPro" id="IPR057727">
    <property type="entry name" value="WCX_dom"/>
</dbReference>
<evidence type="ECO:0000259" key="2">
    <source>
        <dbReference type="Pfam" id="PF13280"/>
    </source>
</evidence>
<organism evidence="4 5">
    <name type="scientific">Geothrix oryzae</name>
    <dbReference type="NCBI Taxonomy" id="2927975"/>
    <lineage>
        <taxon>Bacteria</taxon>
        <taxon>Pseudomonadati</taxon>
        <taxon>Acidobacteriota</taxon>
        <taxon>Holophagae</taxon>
        <taxon>Holophagales</taxon>
        <taxon>Holophagaceae</taxon>
        <taxon>Geothrix</taxon>
    </lineage>
</organism>
<evidence type="ECO:0008006" key="6">
    <source>
        <dbReference type="Google" id="ProtNLM"/>
    </source>
</evidence>
<accession>A0ABM8DTJ3</accession>
<dbReference type="EMBL" id="AP027079">
    <property type="protein sequence ID" value="BDU70300.1"/>
    <property type="molecule type" value="Genomic_DNA"/>
</dbReference>
<protein>
    <recommendedName>
        <fullName evidence="6">WYL domain-containing protein</fullName>
    </recommendedName>
</protein>